<gene>
    <name evidence="10" type="ORF">CYJ32_03495</name>
</gene>
<keyword evidence="4 8" id="KW-1003">Cell membrane</keyword>
<dbReference type="Pfam" id="PF12822">
    <property type="entry name" value="ECF_trnsprt"/>
    <property type="match status" value="1"/>
</dbReference>
<dbReference type="Gene3D" id="1.10.1760.20">
    <property type="match status" value="1"/>
</dbReference>
<evidence type="ECO:0000256" key="6">
    <source>
        <dbReference type="ARBA" id="ARBA00022989"/>
    </source>
</evidence>
<organism evidence="10 11">
    <name type="scientific">Alloscardovia omnicolens</name>
    <dbReference type="NCBI Taxonomy" id="419015"/>
    <lineage>
        <taxon>Bacteria</taxon>
        <taxon>Bacillati</taxon>
        <taxon>Actinomycetota</taxon>
        <taxon>Actinomycetes</taxon>
        <taxon>Bifidobacteriales</taxon>
        <taxon>Bifidobacteriaceae</taxon>
        <taxon>Alloscardovia</taxon>
    </lineage>
</organism>
<dbReference type="AlphaFoldDB" id="A0A2I1M6A2"/>
<dbReference type="InterPro" id="IPR024529">
    <property type="entry name" value="ECF_trnsprt_substrate-spec"/>
</dbReference>
<feature type="transmembrane region" description="Helical" evidence="9">
    <location>
        <begin position="111"/>
        <end position="135"/>
    </location>
</feature>
<evidence type="ECO:0000256" key="3">
    <source>
        <dbReference type="ARBA" id="ARBA00022448"/>
    </source>
</evidence>
<evidence type="ECO:0000256" key="4">
    <source>
        <dbReference type="ARBA" id="ARBA00022475"/>
    </source>
</evidence>
<comment type="function">
    <text evidence="8">Probably a riboflavin-binding protein that interacts with the energy-coupling factor (ECF) ABC-transporter complex.</text>
</comment>
<feature type="transmembrane region" description="Helical" evidence="9">
    <location>
        <begin position="155"/>
        <end position="177"/>
    </location>
</feature>
<protein>
    <recommendedName>
        <fullName evidence="8">Riboflavin transporter</fullName>
    </recommendedName>
</protein>
<evidence type="ECO:0000256" key="7">
    <source>
        <dbReference type="ARBA" id="ARBA00023136"/>
    </source>
</evidence>
<accession>A0A2I1M6A2</accession>
<comment type="caution">
    <text evidence="10">The sequence shown here is derived from an EMBL/GenBank/DDBJ whole genome shotgun (WGS) entry which is preliminary data.</text>
</comment>
<dbReference type="Proteomes" id="UP000242263">
    <property type="component" value="Unassembled WGS sequence"/>
</dbReference>
<keyword evidence="3 8" id="KW-0813">Transport</keyword>
<keyword evidence="6 9" id="KW-1133">Transmembrane helix</keyword>
<evidence type="ECO:0000256" key="2">
    <source>
        <dbReference type="ARBA" id="ARBA00005540"/>
    </source>
</evidence>
<feature type="transmembrane region" description="Helical" evidence="9">
    <location>
        <begin position="20"/>
        <end position="40"/>
    </location>
</feature>
<keyword evidence="5 9" id="KW-0812">Transmembrane</keyword>
<dbReference type="InterPro" id="IPR025720">
    <property type="entry name" value="RibU"/>
</dbReference>
<comment type="subcellular location">
    <subcellularLocation>
        <location evidence="1">Cell membrane</location>
        <topology evidence="1">Multi-pass membrane protein</topology>
    </subcellularLocation>
</comment>
<dbReference type="EMBL" id="PKGU01000002">
    <property type="protein sequence ID" value="PKZ15639.1"/>
    <property type="molecule type" value="Genomic_DNA"/>
</dbReference>
<dbReference type="PANTHER" id="PTHR38438:SF1">
    <property type="entry name" value="RIBOFLAVIN TRANSPORTER RIBU"/>
    <property type="match status" value="1"/>
</dbReference>
<dbReference type="PANTHER" id="PTHR38438">
    <property type="entry name" value="RIBOFLAVIN TRANSPORTER RIBU"/>
    <property type="match status" value="1"/>
</dbReference>
<dbReference type="PIRSF" id="PIRSF037778">
    <property type="entry name" value="UCP037778_transp_RibU"/>
    <property type="match status" value="1"/>
</dbReference>
<comment type="similarity">
    <text evidence="2 8">Belongs to the prokaryotic riboflavin transporter (P-RFT) (TC 2.A.87) family.</text>
</comment>
<keyword evidence="7 8" id="KW-0472">Membrane</keyword>
<dbReference type="GO" id="GO:0005886">
    <property type="term" value="C:plasma membrane"/>
    <property type="evidence" value="ECO:0007669"/>
    <property type="project" value="UniProtKB-SubCell"/>
</dbReference>
<proteinExistence type="inferred from homology"/>
<dbReference type="GO" id="GO:0032217">
    <property type="term" value="F:riboflavin transmembrane transporter activity"/>
    <property type="evidence" value="ECO:0007669"/>
    <property type="project" value="UniProtKB-UniRule"/>
</dbReference>
<reference evidence="10 11" key="1">
    <citation type="submission" date="2017-12" db="EMBL/GenBank/DDBJ databases">
        <title>Phylogenetic diversity of female urinary microbiome.</title>
        <authorList>
            <person name="Thomas-White K."/>
            <person name="Wolfe A.J."/>
        </authorList>
    </citation>
    <scope>NUCLEOTIDE SEQUENCE [LARGE SCALE GENOMIC DNA]</scope>
    <source>
        <strain evidence="10 11">UMB0064</strain>
    </source>
</reference>
<name>A0A2I1M6A2_9BIFI</name>
<evidence type="ECO:0000313" key="10">
    <source>
        <dbReference type="EMBL" id="PKZ15639.1"/>
    </source>
</evidence>
<evidence type="ECO:0000313" key="11">
    <source>
        <dbReference type="Proteomes" id="UP000242263"/>
    </source>
</evidence>
<feature type="transmembrane region" description="Helical" evidence="9">
    <location>
        <begin position="52"/>
        <end position="73"/>
    </location>
</feature>
<evidence type="ECO:0000256" key="5">
    <source>
        <dbReference type="ARBA" id="ARBA00022692"/>
    </source>
</evidence>
<feature type="transmembrane region" description="Helical" evidence="9">
    <location>
        <begin position="85"/>
        <end position="104"/>
    </location>
</feature>
<evidence type="ECO:0000256" key="9">
    <source>
        <dbReference type="SAM" id="Phobius"/>
    </source>
</evidence>
<evidence type="ECO:0000256" key="8">
    <source>
        <dbReference type="PIRNR" id="PIRNR037778"/>
    </source>
</evidence>
<sequence>MPKNNSSQNTQPYWTSQRIAVYALFSTLAIVLSFIQIPIFPAAPFLKYDPSGIIVLLAGFGYGPYAAVIVSIISSLPHLVADPVGGLIMLACSLAFSVPSAWLYKNHRTRAFALISMLVGAVSFIVVALLLNLAITPLYTSTPVSAVVSMILPFLLPFNVIKAVIHLVITTVCYKPITGLLKSFMKSQNAQRRV</sequence>
<evidence type="ECO:0000256" key="1">
    <source>
        <dbReference type="ARBA" id="ARBA00004651"/>
    </source>
</evidence>